<dbReference type="GO" id="GO:0005509">
    <property type="term" value="F:calcium ion binding"/>
    <property type="evidence" value="ECO:0007669"/>
    <property type="project" value="InterPro"/>
</dbReference>
<keyword evidence="1" id="KW-0479">Metal-binding</keyword>
<gene>
    <name evidence="5" type="ORF">EVOR1521_LOCUS32077</name>
</gene>
<keyword evidence="3" id="KW-0106">Calcium</keyword>
<name>A0AA36JT93_9DINO</name>
<keyword evidence="6" id="KW-1185">Reference proteome</keyword>
<evidence type="ECO:0000259" key="4">
    <source>
        <dbReference type="PROSITE" id="PS50222"/>
    </source>
</evidence>
<accession>A0AA36JT93</accession>
<dbReference type="EMBL" id="CAUJNA010003881">
    <property type="protein sequence ID" value="CAJ1411536.1"/>
    <property type="molecule type" value="Genomic_DNA"/>
</dbReference>
<feature type="domain" description="EF-hand" evidence="4">
    <location>
        <begin position="49"/>
        <end position="80"/>
    </location>
</feature>
<protein>
    <recommendedName>
        <fullName evidence="4">EF-hand domain-containing protein</fullName>
    </recommendedName>
</protein>
<evidence type="ECO:0000256" key="1">
    <source>
        <dbReference type="ARBA" id="ARBA00022723"/>
    </source>
</evidence>
<dbReference type="InterPro" id="IPR002048">
    <property type="entry name" value="EF_hand_dom"/>
</dbReference>
<dbReference type="Gene3D" id="1.20.920.20">
    <property type="match status" value="1"/>
</dbReference>
<evidence type="ECO:0000256" key="2">
    <source>
        <dbReference type="ARBA" id="ARBA00022737"/>
    </source>
</evidence>
<evidence type="ECO:0000256" key="3">
    <source>
        <dbReference type="ARBA" id="ARBA00022837"/>
    </source>
</evidence>
<comment type="caution">
    <text evidence="5">The sequence shown here is derived from an EMBL/GenBank/DDBJ whole genome shotgun (WGS) entry which is preliminary data.</text>
</comment>
<dbReference type="InterPro" id="IPR018247">
    <property type="entry name" value="EF_Hand_1_Ca_BS"/>
</dbReference>
<sequence length="255" mass="28141">MASAQARVCVMDAQLITDVFRRFDTNRDGIISKEELMRVFGKLMPEHHHMEKLIAQMDTNGDGSVQYEEFVAWILKAKSGDGFDSDRAGILSAHAEGTQQKVQKVRASLTGAKRSAVFVEQLDSEKGRASLASMSKEPPKGALAICCALHNLLKIRSAKIDWPVAQKMLADPEALISSMRAFDPHQVPDYVIQSFEQALKLPYFQFERMAEQNFASACLGSWVVASAEAVRDLRLLAPVEAAAMRASAACRELEP</sequence>
<reference evidence="5" key="1">
    <citation type="submission" date="2023-08" db="EMBL/GenBank/DDBJ databases">
        <authorList>
            <person name="Chen Y."/>
            <person name="Shah S."/>
            <person name="Dougan E. K."/>
            <person name="Thang M."/>
            <person name="Chan C."/>
        </authorList>
    </citation>
    <scope>NUCLEOTIDE SEQUENCE</scope>
</reference>
<dbReference type="SMART" id="SM00054">
    <property type="entry name" value="EFh"/>
    <property type="match status" value="2"/>
</dbReference>
<proteinExistence type="predicted"/>
<dbReference type="AlphaFoldDB" id="A0AA36JT93"/>
<dbReference type="CDD" id="cd00051">
    <property type="entry name" value="EFh"/>
    <property type="match status" value="1"/>
</dbReference>
<dbReference type="SUPFAM" id="SSF47473">
    <property type="entry name" value="EF-hand"/>
    <property type="match status" value="1"/>
</dbReference>
<dbReference type="Proteomes" id="UP001178507">
    <property type="component" value="Unassembled WGS sequence"/>
</dbReference>
<dbReference type="PROSITE" id="PS50222">
    <property type="entry name" value="EF_HAND_2"/>
    <property type="match status" value="2"/>
</dbReference>
<dbReference type="PROSITE" id="PS00018">
    <property type="entry name" value="EF_HAND_1"/>
    <property type="match status" value="2"/>
</dbReference>
<keyword evidence="2" id="KW-0677">Repeat</keyword>
<feature type="domain" description="EF-hand" evidence="4">
    <location>
        <begin position="11"/>
        <end position="46"/>
    </location>
</feature>
<dbReference type="InterPro" id="IPR039647">
    <property type="entry name" value="EF_hand_pair_protein_CML-like"/>
</dbReference>
<dbReference type="Gene3D" id="1.10.238.10">
    <property type="entry name" value="EF-hand"/>
    <property type="match status" value="1"/>
</dbReference>
<dbReference type="PANTHER" id="PTHR10891">
    <property type="entry name" value="EF-HAND CALCIUM-BINDING DOMAIN CONTAINING PROTEIN"/>
    <property type="match status" value="1"/>
</dbReference>
<dbReference type="Pfam" id="PF13499">
    <property type="entry name" value="EF-hand_7"/>
    <property type="match status" value="1"/>
</dbReference>
<evidence type="ECO:0000313" key="5">
    <source>
        <dbReference type="EMBL" id="CAJ1411536.1"/>
    </source>
</evidence>
<dbReference type="InterPro" id="IPR011992">
    <property type="entry name" value="EF-hand-dom_pair"/>
</dbReference>
<organism evidence="5 6">
    <name type="scientific">Effrenium voratum</name>
    <dbReference type="NCBI Taxonomy" id="2562239"/>
    <lineage>
        <taxon>Eukaryota</taxon>
        <taxon>Sar</taxon>
        <taxon>Alveolata</taxon>
        <taxon>Dinophyceae</taxon>
        <taxon>Suessiales</taxon>
        <taxon>Symbiodiniaceae</taxon>
        <taxon>Effrenium</taxon>
    </lineage>
</organism>
<evidence type="ECO:0000313" key="6">
    <source>
        <dbReference type="Proteomes" id="UP001178507"/>
    </source>
</evidence>